<keyword evidence="2" id="KW-1133">Transmembrane helix</keyword>
<keyword evidence="2" id="KW-0812">Transmembrane</keyword>
<dbReference type="EMBL" id="AP021861">
    <property type="protein sequence ID" value="BBO35013.1"/>
    <property type="molecule type" value="Genomic_DNA"/>
</dbReference>
<evidence type="ECO:0000313" key="4">
    <source>
        <dbReference type="Proteomes" id="UP000326837"/>
    </source>
</evidence>
<feature type="transmembrane region" description="Helical" evidence="2">
    <location>
        <begin position="109"/>
        <end position="132"/>
    </location>
</feature>
<evidence type="ECO:0000256" key="2">
    <source>
        <dbReference type="SAM" id="Phobius"/>
    </source>
</evidence>
<keyword evidence="2" id="KW-0472">Membrane</keyword>
<organism evidence="3 4">
    <name type="scientific">Lacipirellula parvula</name>
    <dbReference type="NCBI Taxonomy" id="2650471"/>
    <lineage>
        <taxon>Bacteria</taxon>
        <taxon>Pseudomonadati</taxon>
        <taxon>Planctomycetota</taxon>
        <taxon>Planctomycetia</taxon>
        <taxon>Pirellulales</taxon>
        <taxon>Lacipirellulaceae</taxon>
        <taxon>Lacipirellula</taxon>
    </lineage>
</organism>
<evidence type="ECO:0000256" key="1">
    <source>
        <dbReference type="SAM" id="MobiDB-lite"/>
    </source>
</evidence>
<keyword evidence="4" id="KW-1185">Reference proteome</keyword>
<dbReference type="KEGG" id="lpav:PLANPX_4625"/>
<dbReference type="Proteomes" id="UP000326837">
    <property type="component" value="Chromosome"/>
</dbReference>
<protein>
    <submittedName>
        <fullName evidence="3">Uncharacterized protein</fullName>
    </submittedName>
</protein>
<feature type="transmembrane region" description="Helical" evidence="2">
    <location>
        <begin position="31"/>
        <end position="54"/>
    </location>
</feature>
<accession>A0A5K7XKV0</accession>
<feature type="transmembrane region" description="Helical" evidence="2">
    <location>
        <begin position="87"/>
        <end position="103"/>
    </location>
</feature>
<feature type="transmembrane region" description="Helical" evidence="2">
    <location>
        <begin position="60"/>
        <end position="80"/>
    </location>
</feature>
<evidence type="ECO:0000313" key="3">
    <source>
        <dbReference type="EMBL" id="BBO35013.1"/>
    </source>
</evidence>
<dbReference type="AlphaFoldDB" id="A0A5K7XKV0"/>
<name>A0A5K7XKV0_9BACT</name>
<reference evidence="4" key="1">
    <citation type="submission" date="2019-10" db="EMBL/GenBank/DDBJ databases">
        <title>Lacipirellula parvula gen. nov., sp. nov., representing a lineage of planctomycetes widespread in freshwater anoxic habitats, and description of the family Lacipirellulaceae.</title>
        <authorList>
            <person name="Dedysh S.N."/>
            <person name="Kulichevskaya I.S."/>
            <person name="Beletsky A.V."/>
            <person name="Rakitin A.L."/>
            <person name="Mardanov A.V."/>
            <person name="Ivanova A.A."/>
            <person name="Saltykova V.X."/>
            <person name="Rijpstra W.I.C."/>
            <person name="Sinninghe Damste J.S."/>
            <person name="Ravin N.V."/>
        </authorList>
    </citation>
    <scope>NUCLEOTIDE SEQUENCE [LARGE SCALE GENOMIC DNA]</scope>
    <source>
        <strain evidence="4">PX69</strain>
    </source>
</reference>
<proteinExistence type="predicted"/>
<sequence>MDDFKPQPAAAPPKPPLGPPIRSAKSRKLQFSLRSMLIATAAFAVVAAVVGLIGHDVVELATLLVILCMLPVAVGTLAVYCRGERRTFFGGAVAGLLLLLPFADSAYRGWFGGLIPSIVLEVAAIAVGGFTARYVRRFAAARGWDRESDAG</sequence>
<dbReference type="RefSeq" id="WP_152100483.1">
    <property type="nucleotide sequence ID" value="NZ_AP021861.1"/>
</dbReference>
<gene>
    <name evidence="3" type="ORF">PLANPX_4625</name>
</gene>
<feature type="region of interest" description="Disordered" evidence="1">
    <location>
        <begin position="1"/>
        <end position="22"/>
    </location>
</feature>
<feature type="compositionally biased region" description="Pro residues" evidence="1">
    <location>
        <begin position="9"/>
        <end position="19"/>
    </location>
</feature>